<dbReference type="EMBL" id="JARAKH010000008">
    <property type="protein sequence ID" value="KAK8401913.1"/>
    <property type="molecule type" value="Genomic_DNA"/>
</dbReference>
<feature type="region of interest" description="Disordered" evidence="1">
    <location>
        <begin position="1036"/>
        <end position="1063"/>
    </location>
</feature>
<dbReference type="InterPro" id="IPR006594">
    <property type="entry name" value="LisH"/>
</dbReference>
<evidence type="ECO:0000313" key="2">
    <source>
        <dbReference type="EMBL" id="KAK8401913.1"/>
    </source>
</evidence>
<feature type="compositionally biased region" description="Polar residues" evidence="1">
    <location>
        <begin position="1504"/>
        <end position="1514"/>
    </location>
</feature>
<feature type="region of interest" description="Disordered" evidence="1">
    <location>
        <begin position="750"/>
        <end position="790"/>
    </location>
</feature>
<feature type="region of interest" description="Disordered" evidence="1">
    <location>
        <begin position="203"/>
        <end position="243"/>
    </location>
</feature>
<feature type="compositionally biased region" description="Polar residues" evidence="1">
    <location>
        <begin position="138"/>
        <end position="156"/>
    </location>
</feature>
<feature type="compositionally biased region" description="Basic residues" evidence="1">
    <location>
        <begin position="1948"/>
        <end position="1966"/>
    </location>
</feature>
<feature type="compositionally biased region" description="Basic and acidic residues" evidence="1">
    <location>
        <begin position="1815"/>
        <end position="1827"/>
    </location>
</feature>
<feature type="region of interest" description="Disordered" evidence="1">
    <location>
        <begin position="1606"/>
        <end position="1833"/>
    </location>
</feature>
<feature type="compositionally biased region" description="Polar residues" evidence="1">
    <location>
        <begin position="753"/>
        <end position="773"/>
    </location>
</feature>
<feature type="compositionally biased region" description="Polar residues" evidence="1">
    <location>
        <begin position="1878"/>
        <end position="1893"/>
    </location>
</feature>
<feature type="compositionally biased region" description="Low complexity" evidence="1">
    <location>
        <begin position="1322"/>
        <end position="1335"/>
    </location>
</feature>
<feature type="compositionally biased region" description="Basic and acidic residues" evidence="1">
    <location>
        <begin position="1736"/>
        <end position="1747"/>
    </location>
</feature>
<feature type="region of interest" description="Disordered" evidence="1">
    <location>
        <begin position="1533"/>
        <end position="1570"/>
    </location>
</feature>
<feature type="compositionally biased region" description="Low complexity" evidence="1">
    <location>
        <begin position="286"/>
        <end position="299"/>
    </location>
</feature>
<dbReference type="PROSITE" id="PS50896">
    <property type="entry name" value="LISH"/>
    <property type="match status" value="1"/>
</dbReference>
<feature type="compositionally biased region" description="Low complexity" evidence="1">
    <location>
        <begin position="1903"/>
        <end position="1912"/>
    </location>
</feature>
<reference evidence="2 3" key="1">
    <citation type="submission" date="2023-03" db="EMBL/GenBank/DDBJ databases">
        <title>High-quality genome of Scylla paramamosain provides insights in environmental adaptation.</title>
        <authorList>
            <person name="Zhang L."/>
        </authorList>
    </citation>
    <scope>NUCLEOTIDE SEQUENCE [LARGE SCALE GENOMIC DNA]</scope>
    <source>
        <strain evidence="2">LZ_2023a</strain>
        <tissue evidence="2">Muscle</tissue>
    </source>
</reference>
<feature type="region of interest" description="Disordered" evidence="1">
    <location>
        <begin position="1238"/>
        <end position="1391"/>
    </location>
</feature>
<feature type="compositionally biased region" description="Low complexity" evidence="1">
    <location>
        <begin position="2322"/>
        <end position="2334"/>
    </location>
</feature>
<feature type="compositionally biased region" description="Polar residues" evidence="1">
    <location>
        <begin position="510"/>
        <end position="525"/>
    </location>
</feature>
<feature type="compositionally biased region" description="Polar residues" evidence="1">
    <location>
        <begin position="1649"/>
        <end position="1666"/>
    </location>
</feature>
<feature type="compositionally biased region" description="Basic residues" evidence="1">
    <location>
        <begin position="1683"/>
        <end position="1692"/>
    </location>
</feature>
<dbReference type="Proteomes" id="UP001487740">
    <property type="component" value="Unassembled WGS sequence"/>
</dbReference>
<organism evidence="2 3">
    <name type="scientific">Scylla paramamosain</name>
    <name type="common">Mud crab</name>
    <dbReference type="NCBI Taxonomy" id="85552"/>
    <lineage>
        <taxon>Eukaryota</taxon>
        <taxon>Metazoa</taxon>
        <taxon>Ecdysozoa</taxon>
        <taxon>Arthropoda</taxon>
        <taxon>Crustacea</taxon>
        <taxon>Multicrustacea</taxon>
        <taxon>Malacostraca</taxon>
        <taxon>Eumalacostraca</taxon>
        <taxon>Eucarida</taxon>
        <taxon>Decapoda</taxon>
        <taxon>Pleocyemata</taxon>
        <taxon>Brachyura</taxon>
        <taxon>Eubrachyura</taxon>
        <taxon>Portunoidea</taxon>
        <taxon>Portunidae</taxon>
        <taxon>Portuninae</taxon>
        <taxon>Scylla</taxon>
    </lineage>
</organism>
<feature type="region of interest" description="Disordered" evidence="1">
    <location>
        <begin position="379"/>
        <end position="423"/>
    </location>
</feature>
<sequence>MASLLPSEVARLVLGYLEENGCQKSSEKLLEELAELSEFVKLKRKGRRVATRIGNQSLEDMLMDYSAAKDLMMESVRNNSATLRSVPKSGGLLCQVKALISIILKNKFIIKKQKGSIGTARRVKQRCRTLMLQRDSQLQQSTVSADSLESLPCSQDQDTDHTEHLSDRCPEKGPCSSHGHSSGQLSSSAQADHIAHDVEDVRQDSLGGDSTSASLTHDLDISHQRRKGTVKRRSHGCEVTPTKMSPVLDTEANFEKILKNLYENTALHEKIAESINRGLSTQCKAGSSHSEGSSHSSGSPCSKKVRDTGSGGSSSSSSNTEEGREKHHGSVDEVAGNNSGDVALLKEFDHIVTGIVSEATSDPVFENLIDEVFGCISPQSSSSKGDGSNNSNQGNLHDNSIGPPRLLSTPVPPPPSSAVSSHSVLHIPQTLPLHPSSVSPVMTQQSPLHNLSTPHHHTSPLSAPPHLASSGTPLSSFTSLPLSAPSPCKSFPESTPKKTEDVWINKSLPYENSPSAKSVKSPSTDSLRDAMQESLQNNASVNNTKESTVDSWSSSLRMETGDASVTKHNIGEASVSCGTESPSQKEGCERTRATPPSPTARTRSRRKKKLKCSSSAKSGKEEDKNLGEQLLKEFADFQSSRPDKICVEKKSDADKNTDRCEAPDETEVQSLDLPAEEGKTTGNISSSDPLQRLSEESTLTIDAGQETHSPGPSNTSENEAVVMSEVNENVIAVDKDQIDKGTVEMERIECNSKPGSTPLSSEALSAAPYTSDSNVDKTEEKTKYENESSMMALDSVSRLPIRSSTIPGIGNPTSSPEDNTYTLTELTPVNPIDLTSIVSSLSLCEADDPHVEYSHRELATTSGDPQPSISSEVHSSNVWDHSTQVTPIGHVQEGTSDGDEGEEASQGFTIILPPVSSRKEADEQFLSIFGGCEAPSSEVVTLPLSTVENTLVPPDHDDTSDESTKKRKNSLLLFKVNSGLVTIAPKTVSASSLPPDSVKQIPAKNIATYTLPNSVTISIPDITSDTEVTEKVPKKRKRKTTLKKKGSATKKLKETHKSAKTTVRKKRYGRIIDVSVRKVSARGKRRISNQKQEKVEKDVTNDIIGTALSFALKSVTPEKKFSAETSSRKTPPDAAVDLEAEVENAAVEGAADMLGVATVCPGTSASITETCGGVVEKQTVEMQSTNKQASIKYNSGRSPQLKALLHLSKSISPAKRALAWKNVTQSEESPVIRVLHMRGSQSTPSRKNSHIRVLDFSTPQKRLTSAGSPRRGVANLKFSPPEGKKSPRKLTKALRSLSRKFGERSSVPSKPLSRIVEESEMGSEAAEAQPAPGEQGKAKSRKLLAKDSRDSSTLKHEKSDLKSKVKPRWSRQSSMSESEFSVDTSKAPIMMTEDEDSIVLYLDGEDSMSSSGRTPPTDSGSIELFDLSKEQESYQDFNFNTALKNLNPDSISEDELPCLMDPLPSSSTSSHSGGKQMETPHKAAQASSSLATMTPVCLEPPTPLLQTEQKSTSLPCDDLNTPIPQVIPNLNKTPLIKHYPQGPYSNSSVGTSYYMPSERSLTESEDYSPSKLDTVLEKTLSEELHSPSALDQSDADVGAAELNKTSYYNGSASDKSPVKRSPLHNAKKSPTKLSRKVMGQMIEREMSRLFSSQDSSGSLKETSQDSAAEVSNDSTSKDSSKGKQGKKRRVPSKKYLNIAESTCSEDEGECNSDSMSASRKHKKTTRKSGASNHNTTADKFDKADNMRKTQKGKVTLSSPDISKAKKNSVLSTGRLDSEEHSMKPVKAGDKHSHGSQNQLSQKQDPSDSENSSCHSPERKITSDKEMEQENSVVNPKSLLELFGFCSSSDSSNESLKERTTPTVELIPACIGGKEDDTMSTGMLNSENEFTFESPTKKRKRSTSSENVSSKSSVLEDDKQNMATLRRSQRSTRARGVAKYQAEPGSSRGVKRGRGNARQRIPRGRGRRSGDLHVEEVIIEAVVETPPSQHSREPHDGEAAQEEIAAKRNAGRGSFGAQRGRGRGRGRGRVSVSVIGRSSMSPGSVQHPGKELQENEKHSRTTKASKNSMKVEKQASIQQENEEQDGKGLKGQQSSKEPFSRWGSGMRIPELKRPGSSPPVSADALKAHWASKLKELCNDKDVSSTPTGEEGAKKPCVSAVETRPAQENCITLLGSDSEDDLPCLMASKPSQRESNITPAREENTMHSGDKASRKQPRAPSSKASQCQNTTSVQEKEMGNVGQVINVTSLFSKKRKIGRNSPAATSEPSAKRTSFARIPDVAGGQTSTSRSSAQQKSATKSAPQLLSQHRTFDTLLPKNTVDTVSSGSKKVSSSNSMLHSQAASKENSGSRPAQKASDSADMVPTQPFSSHR</sequence>
<accession>A0AAW0URR4</accession>
<feature type="compositionally biased region" description="Basic and acidic residues" evidence="1">
    <location>
        <begin position="1775"/>
        <end position="1792"/>
    </location>
</feature>
<feature type="compositionally biased region" description="Basic residues" evidence="1">
    <location>
        <begin position="1621"/>
        <end position="1635"/>
    </location>
</feature>
<evidence type="ECO:0000313" key="3">
    <source>
        <dbReference type="Proteomes" id="UP001487740"/>
    </source>
</evidence>
<gene>
    <name evidence="2" type="ORF">O3P69_001190</name>
</gene>
<comment type="caution">
    <text evidence="2">The sequence shown here is derived from an EMBL/GenBank/DDBJ whole genome shotgun (WGS) entry which is preliminary data.</text>
</comment>
<feature type="region of interest" description="Disordered" evidence="1">
    <location>
        <begin position="1453"/>
        <end position="1517"/>
    </location>
</feature>
<feature type="compositionally biased region" description="Polar residues" evidence="1">
    <location>
        <begin position="2260"/>
        <end position="2270"/>
    </location>
</feature>
<feature type="compositionally biased region" description="Polar residues" evidence="1">
    <location>
        <begin position="2220"/>
        <end position="2231"/>
    </location>
</feature>
<feature type="compositionally biased region" description="Polar residues" evidence="1">
    <location>
        <begin position="680"/>
        <end position="689"/>
    </location>
</feature>
<feature type="compositionally biased region" description="Low complexity" evidence="1">
    <location>
        <begin position="379"/>
        <end position="395"/>
    </location>
</feature>
<feature type="compositionally biased region" description="Low complexity" evidence="1">
    <location>
        <begin position="2028"/>
        <end position="2040"/>
    </location>
</feature>
<feature type="compositionally biased region" description="Basic and acidic residues" evidence="1">
    <location>
        <begin position="158"/>
        <end position="171"/>
    </location>
</feature>
<protein>
    <recommendedName>
        <fullName evidence="4">LisH domain-containing protein</fullName>
    </recommendedName>
</protein>
<feature type="compositionally biased region" description="Low complexity" evidence="1">
    <location>
        <begin position="176"/>
        <end position="191"/>
    </location>
</feature>
<feature type="compositionally biased region" description="Basic and acidic residues" evidence="1">
    <location>
        <begin position="2198"/>
        <end position="2211"/>
    </location>
</feature>
<feature type="compositionally biased region" description="Polar residues" evidence="1">
    <location>
        <begin position="696"/>
        <end position="718"/>
    </location>
</feature>
<keyword evidence="3" id="KW-1185">Reference proteome</keyword>
<feature type="compositionally biased region" description="Basic and acidic residues" evidence="1">
    <location>
        <begin position="321"/>
        <end position="331"/>
    </location>
</feature>
<feature type="compositionally biased region" description="Polar residues" evidence="1">
    <location>
        <begin position="2187"/>
        <end position="2196"/>
    </location>
</feature>
<feature type="region of interest" description="Disordered" evidence="1">
    <location>
        <begin position="138"/>
        <end position="191"/>
    </location>
</feature>
<evidence type="ECO:0000256" key="1">
    <source>
        <dbReference type="SAM" id="MobiDB-lite"/>
    </source>
</evidence>
<feature type="compositionally biased region" description="Basic residues" evidence="1">
    <location>
        <begin position="1036"/>
        <end position="1050"/>
    </location>
</feature>
<feature type="compositionally biased region" description="Basic residues" evidence="1">
    <location>
        <begin position="602"/>
        <end position="611"/>
    </location>
</feature>
<evidence type="ECO:0008006" key="4">
    <source>
        <dbReference type="Google" id="ProtNLM"/>
    </source>
</evidence>
<feature type="region of interest" description="Disordered" evidence="1">
    <location>
        <begin position="1866"/>
        <end position="2123"/>
    </location>
</feature>
<proteinExistence type="predicted"/>
<feature type="compositionally biased region" description="Low complexity" evidence="1">
    <location>
        <begin position="1370"/>
        <end position="1385"/>
    </location>
</feature>
<name>A0AAW0URR4_SCYPA</name>
<feature type="compositionally biased region" description="Polar residues" evidence="1">
    <location>
        <begin position="1794"/>
        <end position="1814"/>
    </location>
</feature>
<feature type="compositionally biased region" description="Polar residues" evidence="1">
    <location>
        <begin position="533"/>
        <end position="557"/>
    </location>
</feature>
<feature type="region of interest" description="Disordered" evidence="1">
    <location>
        <begin position="2138"/>
        <end position="2157"/>
    </location>
</feature>
<feature type="compositionally biased region" description="Basic and acidic residues" evidence="1">
    <location>
        <begin position="618"/>
        <end position="662"/>
    </location>
</feature>
<feature type="compositionally biased region" description="Low complexity" evidence="1">
    <location>
        <begin position="2283"/>
        <end position="2300"/>
    </location>
</feature>
<feature type="region of interest" description="Disordered" evidence="1">
    <location>
        <begin position="435"/>
        <end position="719"/>
    </location>
</feature>
<feature type="region of interest" description="Disordered" evidence="1">
    <location>
        <begin position="2171"/>
        <end position="2370"/>
    </location>
</feature>
<feature type="compositionally biased region" description="Basic and acidic residues" evidence="1">
    <location>
        <begin position="2047"/>
        <end position="2058"/>
    </location>
</feature>
<feature type="region of interest" description="Disordered" evidence="1">
    <location>
        <begin position="282"/>
        <end position="337"/>
    </location>
</feature>
<feature type="compositionally biased region" description="Basic residues" evidence="1">
    <location>
        <begin position="224"/>
        <end position="234"/>
    </location>
</feature>
<feature type="compositionally biased region" description="Polar residues" evidence="1">
    <location>
        <begin position="436"/>
        <end position="453"/>
    </location>
</feature>
<feature type="compositionally biased region" description="Polar residues" evidence="1">
    <location>
        <begin position="1257"/>
        <end position="1267"/>
    </location>
</feature>
<feature type="compositionally biased region" description="Basic and acidic residues" evidence="1">
    <location>
        <begin position="1344"/>
        <end position="1363"/>
    </location>
</feature>
<feature type="compositionally biased region" description="Polar residues" evidence="1">
    <location>
        <begin position="2335"/>
        <end position="2349"/>
    </location>
</feature>
<feature type="compositionally biased region" description="Low complexity" evidence="1">
    <location>
        <begin position="459"/>
        <end position="487"/>
    </location>
</feature>
<feature type="compositionally biased region" description="Basic and acidic residues" evidence="1">
    <location>
        <begin position="774"/>
        <end position="786"/>
    </location>
</feature>